<dbReference type="InterPro" id="IPR015590">
    <property type="entry name" value="Aldehyde_DH_dom"/>
</dbReference>
<evidence type="ECO:0000313" key="11">
    <source>
        <dbReference type="EMBL" id="JAS14293.1"/>
    </source>
</evidence>
<dbReference type="Pfam" id="PF00171">
    <property type="entry name" value="Aldedh"/>
    <property type="match status" value="1"/>
</dbReference>
<dbReference type="PANTHER" id="PTHR43353">
    <property type="entry name" value="SUCCINATE-SEMIALDEHYDE DEHYDROGENASE, MITOCHONDRIAL"/>
    <property type="match status" value="1"/>
</dbReference>
<protein>
    <recommendedName>
        <fullName evidence="7">Succinate-semialdehyde dehydrogenase</fullName>
        <ecNumber evidence="7">1.2.1.24</ecNumber>
    </recommendedName>
</protein>
<evidence type="ECO:0000256" key="7">
    <source>
        <dbReference type="RuleBase" id="RU365091"/>
    </source>
</evidence>
<dbReference type="InterPro" id="IPR016162">
    <property type="entry name" value="Ald_DH_N"/>
</dbReference>
<dbReference type="PANTHER" id="PTHR43353:SF5">
    <property type="entry name" value="SUCCINATE-SEMIALDEHYDE DEHYDROGENASE, MITOCHONDRIAL"/>
    <property type="match status" value="1"/>
</dbReference>
<organism evidence="11">
    <name type="scientific">Clastoptera arizonana</name>
    <name type="common">Arizona spittle bug</name>
    <dbReference type="NCBI Taxonomy" id="38151"/>
    <lineage>
        <taxon>Eukaryota</taxon>
        <taxon>Metazoa</taxon>
        <taxon>Ecdysozoa</taxon>
        <taxon>Arthropoda</taxon>
        <taxon>Hexapoda</taxon>
        <taxon>Insecta</taxon>
        <taxon>Pterygota</taxon>
        <taxon>Neoptera</taxon>
        <taxon>Paraneoptera</taxon>
        <taxon>Hemiptera</taxon>
        <taxon>Auchenorrhyncha</taxon>
        <taxon>Cercopoidea</taxon>
        <taxon>Clastopteridae</taxon>
        <taxon>Clastoptera</taxon>
    </lineage>
</organism>
<comment type="function">
    <text evidence="1">Catalyzes one step in the degradation of the inhibitory neurotransmitter gamma-aminobutyric acid (GABA).</text>
</comment>
<dbReference type="InterPro" id="IPR016161">
    <property type="entry name" value="Ald_DH/histidinol_DH"/>
</dbReference>
<dbReference type="FunFam" id="3.40.309.10:FF:000004">
    <property type="entry name" value="Succinate-semialdehyde dehydrogenase I"/>
    <property type="match status" value="1"/>
</dbReference>
<dbReference type="EMBL" id="GEDC01029772">
    <property type="protein sequence ID" value="JAS07526.1"/>
    <property type="molecule type" value="Transcribed_RNA"/>
</dbReference>
<dbReference type="CDD" id="cd07103">
    <property type="entry name" value="ALDH_F5_SSADH_GabD"/>
    <property type="match status" value="1"/>
</dbReference>
<gene>
    <name evidence="9" type="ORF">g.29355</name>
    <name evidence="11" type="ORF">g.29357</name>
    <name evidence="10" type="ORF">g.29359</name>
</gene>
<evidence type="ECO:0000313" key="9">
    <source>
        <dbReference type="EMBL" id="JAS06638.1"/>
    </source>
</evidence>
<dbReference type="Gene3D" id="3.40.605.10">
    <property type="entry name" value="Aldehyde Dehydrogenase, Chain A, domain 1"/>
    <property type="match status" value="1"/>
</dbReference>
<accession>A0A1B6CLL5</accession>
<dbReference type="InterPro" id="IPR029510">
    <property type="entry name" value="Ald_DH_CS_GLU"/>
</dbReference>
<dbReference type="GO" id="GO:0005739">
    <property type="term" value="C:mitochondrion"/>
    <property type="evidence" value="ECO:0007669"/>
    <property type="project" value="UniProtKB-SubCell"/>
</dbReference>
<dbReference type="EMBL" id="GEDC01030660">
    <property type="protein sequence ID" value="JAS06638.1"/>
    <property type="molecule type" value="Transcribed_RNA"/>
</dbReference>
<comment type="subunit">
    <text evidence="7">Homotetramer.</text>
</comment>
<comment type="catalytic activity">
    <reaction evidence="7">
        <text>succinate semialdehyde + NAD(+) + H2O = succinate + NADH + 2 H(+)</text>
        <dbReference type="Rhea" id="RHEA:13217"/>
        <dbReference type="ChEBI" id="CHEBI:15377"/>
        <dbReference type="ChEBI" id="CHEBI:15378"/>
        <dbReference type="ChEBI" id="CHEBI:30031"/>
        <dbReference type="ChEBI" id="CHEBI:57540"/>
        <dbReference type="ChEBI" id="CHEBI:57706"/>
        <dbReference type="ChEBI" id="CHEBI:57945"/>
        <dbReference type="EC" id="1.2.1.24"/>
    </reaction>
</comment>
<dbReference type="InterPro" id="IPR050740">
    <property type="entry name" value="Aldehyde_DH_Superfamily"/>
</dbReference>
<dbReference type="SUPFAM" id="SSF53720">
    <property type="entry name" value="ALDH-like"/>
    <property type="match status" value="1"/>
</dbReference>
<evidence type="ECO:0000256" key="2">
    <source>
        <dbReference type="ARBA" id="ARBA00005176"/>
    </source>
</evidence>
<feature type="domain" description="Aldehyde dehydrogenase" evidence="8">
    <location>
        <begin position="48"/>
        <end position="510"/>
    </location>
</feature>
<feature type="active site" evidence="5">
    <location>
        <position position="287"/>
    </location>
</feature>
<evidence type="ECO:0000256" key="6">
    <source>
        <dbReference type="RuleBase" id="RU003345"/>
    </source>
</evidence>
<keyword evidence="7" id="KW-0496">Mitochondrion</keyword>
<evidence type="ECO:0000256" key="5">
    <source>
        <dbReference type="PROSITE-ProRule" id="PRU10007"/>
    </source>
</evidence>
<dbReference type="FunFam" id="3.40.605.10:FF:000005">
    <property type="entry name" value="Succinate-semialdehyde dehydrogenase I"/>
    <property type="match status" value="1"/>
</dbReference>
<dbReference type="NCBIfam" id="TIGR01780">
    <property type="entry name" value="SSADH"/>
    <property type="match status" value="1"/>
</dbReference>
<comment type="pathway">
    <text evidence="2 7">Amino-acid degradation; 4-aminobutanoate degradation.</text>
</comment>
<dbReference type="GO" id="GO:0004777">
    <property type="term" value="F:succinate-semialdehyde dehydrogenase (NAD+) activity"/>
    <property type="evidence" value="ECO:0007669"/>
    <property type="project" value="UniProtKB-UniRule"/>
</dbReference>
<evidence type="ECO:0000259" key="8">
    <source>
        <dbReference type="Pfam" id="PF00171"/>
    </source>
</evidence>
<evidence type="ECO:0000256" key="3">
    <source>
        <dbReference type="ARBA" id="ARBA00009986"/>
    </source>
</evidence>
<evidence type="ECO:0000256" key="4">
    <source>
        <dbReference type="ARBA" id="ARBA00023002"/>
    </source>
</evidence>
<dbReference type="EMBL" id="GEDC01023005">
    <property type="protein sequence ID" value="JAS14293.1"/>
    <property type="molecule type" value="Transcribed_RNA"/>
</dbReference>
<comment type="similarity">
    <text evidence="3 6">Belongs to the aldehyde dehydrogenase family.</text>
</comment>
<dbReference type="UniPathway" id="UPA00733"/>
<evidence type="ECO:0000256" key="1">
    <source>
        <dbReference type="ARBA" id="ARBA00003743"/>
    </source>
</evidence>
<dbReference type="AlphaFoldDB" id="A0A1B6CLL5"/>
<dbReference type="InterPro" id="IPR016163">
    <property type="entry name" value="Ald_DH_C"/>
</dbReference>
<dbReference type="Gene3D" id="3.40.309.10">
    <property type="entry name" value="Aldehyde Dehydrogenase, Chain A, domain 2"/>
    <property type="match status" value="1"/>
</dbReference>
<evidence type="ECO:0000313" key="10">
    <source>
        <dbReference type="EMBL" id="JAS07526.1"/>
    </source>
</evidence>
<sequence length="518" mass="56336">MNMKTARFGILYSKLLGNKTRDIYYKNEIYNNRFLSLLHNKSFVDGEWVEAKSKKSFTVYNPANNKAICDVPDMDVVDVEIAIEAANKAFNSWSNTTAKERGILLRRWYDLMQSNSKELSKIITIESGKPIGEANVEVNYGNSFVDWFAEESRRIYGEIIPSPNKSKQILLVKQPIGAVALITPWNFPHAMITRKAAAALAAGCTCVIKPAEDTPLTALALADLAQKAGIPKGVINVVSSGRPNAANVGKLLCTSPKIAGLSFTGSTAVGKLLYKQCASGVKRIGLELGGNAPFIVFNSADLDKAVEGALAAKFRNCGQTCVSANRFLIQAEIFDEFVNKFEEKIKTLNIGDGMDSKVTQGPLINAAQVSKVERIVDDAVKKGANVVCGGKKASDIGELFFQPTILTNINKDMDCYTEEIFGPIAVCIKFQTEEEAVAIGNSTSQGLAGYFYSNDVVQVWRVAMKIQTAMVGVNEGIISTAEAPFGGIKESGIGREGSRYGIDEYVFIKYICLGNLKM</sequence>
<comment type="subcellular location">
    <subcellularLocation>
        <location evidence="7">Mitochondrion</location>
    </subcellularLocation>
</comment>
<keyword evidence="7" id="KW-0520">NAD</keyword>
<name>A0A1B6CLL5_9HEMI</name>
<reference evidence="11" key="1">
    <citation type="submission" date="2015-12" db="EMBL/GenBank/DDBJ databases">
        <title>De novo transcriptome assembly of four potential Pierce s Disease insect vectors from Arizona vineyards.</title>
        <authorList>
            <person name="Tassone E.E."/>
        </authorList>
    </citation>
    <scope>NUCLEOTIDE SEQUENCE</scope>
</reference>
<proteinExistence type="inferred from homology"/>
<dbReference type="EC" id="1.2.1.24" evidence="7"/>
<dbReference type="GO" id="GO:0009450">
    <property type="term" value="P:gamma-aminobutyric acid catabolic process"/>
    <property type="evidence" value="ECO:0007669"/>
    <property type="project" value="UniProtKB-UniRule"/>
</dbReference>
<dbReference type="InterPro" id="IPR010102">
    <property type="entry name" value="Succ_semiAld_DH"/>
</dbReference>
<dbReference type="PROSITE" id="PS00687">
    <property type="entry name" value="ALDEHYDE_DEHYDR_GLU"/>
    <property type="match status" value="1"/>
</dbReference>
<keyword evidence="4 6" id="KW-0560">Oxidoreductase</keyword>